<dbReference type="EMBL" id="JAYMYS010000007">
    <property type="protein sequence ID" value="KAK7386172.1"/>
    <property type="molecule type" value="Genomic_DNA"/>
</dbReference>
<proteinExistence type="predicted"/>
<dbReference type="Proteomes" id="UP001386955">
    <property type="component" value="Unassembled WGS sequence"/>
</dbReference>
<dbReference type="InterPro" id="IPR052610">
    <property type="entry name" value="bHLH_transcription_regulator"/>
</dbReference>
<comment type="caution">
    <text evidence="1">The sequence shown here is derived from an EMBL/GenBank/DDBJ whole genome shotgun (WGS) entry which is preliminary data.</text>
</comment>
<protein>
    <submittedName>
        <fullName evidence="1">Uncharacterized protein</fullName>
    </submittedName>
</protein>
<dbReference type="AlphaFoldDB" id="A0AAN9X8Q0"/>
<keyword evidence="2" id="KW-1185">Reference proteome</keyword>
<dbReference type="PANTHER" id="PTHR45959:SF2">
    <property type="entry name" value="BHLH TRANSCRIPTION FACTOR"/>
    <property type="match status" value="1"/>
</dbReference>
<dbReference type="PANTHER" id="PTHR45959">
    <property type="entry name" value="BHLH TRANSCRIPTION FACTOR"/>
    <property type="match status" value="1"/>
</dbReference>
<organism evidence="1 2">
    <name type="scientific">Psophocarpus tetragonolobus</name>
    <name type="common">Winged bean</name>
    <name type="synonym">Dolichos tetragonolobus</name>
    <dbReference type="NCBI Taxonomy" id="3891"/>
    <lineage>
        <taxon>Eukaryota</taxon>
        <taxon>Viridiplantae</taxon>
        <taxon>Streptophyta</taxon>
        <taxon>Embryophyta</taxon>
        <taxon>Tracheophyta</taxon>
        <taxon>Spermatophyta</taxon>
        <taxon>Magnoliopsida</taxon>
        <taxon>eudicotyledons</taxon>
        <taxon>Gunneridae</taxon>
        <taxon>Pentapetalae</taxon>
        <taxon>rosids</taxon>
        <taxon>fabids</taxon>
        <taxon>Fabales</taxon>
        <taxon>Fabaceae</taxon>
        <taxon>Papilionoideae</taxon>
        <taxon>50 kb inversion clade</taxon>
        <taxon>NPAAA clade</taxon>
        <taxon>indigoferoid/millettioid clade</taxon>
        <taxon>Phaseoleae</taxon>
        <taxon>Psophocarpus</taxon>
    </lineage>
</organism>
<gene>
    <name evidence="1" type="ORF">VNO78_26204</name>
</gene>
<accession>A0AAN9X8Q0</accession>
<evidence type="ECO:0000313" key="2">
    <source>
        <dbReference type="Proteomes" id="UP001386955"/>
    </source>
</evidence>
<evidence type="ECO:0000313" key="1">
    <source>
        <dbReference type="EMBL" id="KAK7386172.1"/>
    </source>
</evidence>
<name>A0AAN9X8Q0_PSOTE</name>
<sequence length="102" mass="12006">MDESWEKWLPDLEKVEWHLFNEHNNMKMNMNSLEEELKGENPVKPELSHNLSIAYSNVLPFGNSSLNISIIAQVDREFSMTMDHLVKKLNEDLQKCCYHSQL</sequence>
<reference evidence="1 2" key="1">
    <citation type="submission" date="2024-01" db="EMBL/GenBank/DDBJ databases">
        <title>The genomes of 5 underutilized Papilionoideae crops provide insights into root nodulation and disease resistanc.</title>
        <authorList>
            <person name="Jiang F."/>
        </authorList>
    </citation>
    <scope>NUCLEOTIDE SEQUENCE [LARGE SCALE GENOMIC DNA]</scope>
    <source>
        <strain evidence="1">DUOXIRENSHENG_FW03</strain>
        <tissue evidence="1">Leaves</tissue>
    </source>
</reference>